<gene>
    <name evidence="2" type="ORF">EJC51_07010</name>
</gene>
<feature type="region of interest" description="Disordered" evidence="1">
    <location>
        <begin position="72"/>
        <end position="104"/>
    </location>
</feature>
<sequence>MKPVPRHPLTVNDKSVVTGEDFVGLTVAGCTKPNQPPAAKTCVNVVPPVSASGGLLTVNGVAAVLTTDGFTGATDGVIPPVTPQDPPTGGALSATAGQSCLKGE</sequence>
<dbReference type="AlphaFoldDB" id="A0A3Q9BTG3"/>
<keyword evidence="3" id="KW-1185">Reference proteome</keyword>
<dbReference type="RefSeq" id="WP_126270243.1">
    <property type="nucleotide sequence ID" value="NZ_CP034463.1"/>
</dbReference>
<organism evidence="2 3">
    <name type="scientific">Streptomyces aquilus</name>
    <dbReference type="NCBI Taxonomy" id="2548456"/>
    <lineage>
        <taxon>Bacteria</taxon>
        <taxon>Bacillati</taxon>
        <taxon>Actinomycetota</taxon>
        <taxon>Actinomycetes</taxon>
        <taxon>Kitasatosporales</taxon>
        <taxon>Streptomycetaceae</taxon>
        <taxon>Streptomyces</taxon>
    </lineage>
</organism>
<dbReference type="Proteomes" id="UP000280197">
    <property type="component" value="Chromosome"/>
</dbReference>
<dbReference type="KEGG" id="saqu:EJC51_07010"/>
<accession>A0A3Q9BTG3</accession>
<evidence type="ECO:0000313" key="3">
    <source>
        <dbReference type="Proteomes" id="UP000280197"/>
    </source>
</evidence>
<evidence type="ECO:0000256" key="1">
    <source>
        <dbReference type="SAM" id="MobiDB-lite"/>
    </source>
</evidence>
<reference evidence="2 3" key="1">
    <citation type="submission" date="2018-12" db="EMBL/GenBank/DDBJ databases">
        <authorList>
            <person name="Li K."/>
        </authorList>
    </citation>
    <scope>NUCLEOTIDE SEQUENCE [LARGE SCALE GENOMIC DNA]</scope>
    <source>
        <strain evidence="3">CR22</strain>
    </source>
</reference>
<proteinExistence type="predicted"/>
<dbReference type="EMBL" id="CP034463">
    <property type="protein sequence ID" value="AZP15875.1"/>
    <property type="molecule type" value="Genomic_DNA"/>
</dbReference>
<evidence type="ECO:0000313" key="2">
    <source>
        <dbReference type="EMBL" id="AZP15875.1"/>
    </source>
</evidence>
<protein>
    <submittedName>
        <fullName evidence="2">Uncharacterized protein</fullName>
    </submittedName>
</protein>
<name>A0A3Q9BTG3_9ACTN</name>